<evidence type="ECO:0000313" key="2">
    <source>
        <dbReference type="EMBL" id="OVE83354.1"/>
    </source>
</evidence>
<reference evidence="2 3" key="1">
    <citation type="submission" date="2017-02" db="EMBL/GenBank/DDBJ databases">
        <title>Natronthermophilus aegyptiacus gen. nov.,sp. nov., an aerobic, extremely halophilic alkalithermophilic archaeon isolated from the athalassohaline Wadi An Natrun, Egypt.</title>
        <authorList>
            <person name="Zhao B."/>
        </authorList>
    </citation>
    <scope>NUCLEOTIDE SEQUENCE [LARGE SCALE GENOMIC DNA]</scope>
    <source>
        <strain evidence="2 3">CGMCC 1.3597</strain>
    </source>
</reference>
<protein>
    <submittedName>
        <fullName evidence="2">Uncharacterized protein</fullName>
    </submittedName>
</protein>
<comment type="caution">
    <text evidence="2">The sequence shown here is derived from an EMBL/GenBank/DDBJ whole genome shotgun (WGS) entry which is preliminary data.</text>
</comment>
<sequence length="120" mass="13534">MTDWSQYLAYKCRHCREDCINPRNSEFSRDRECRTCGAVPELEDAEEIDSYQLDAFDTPSEGESAIARSARGANARAQIADRRKRGLAPDPEARAHSAPRGRANRVRCGEQLTFDEVEGQ</sequence>
<proteinExistence type="predicted"/>
<feature type="region of interest" description="Disordered" evidence="1">
    <location>
        <begin position="56"/>
        <end position="120"/>
    </location>
</feature>
<accession>A0A202E575</accession>
<keyword evidence="3" id="KW-1185">Reference proteome</keyword>
<dbReference type="AlphaFoldDB" id="A0A202E575"/>
<name>A0A202E575_9EURY</name>
<organism evidence="2 3">
    <name type="scientific">Natronolimnobius baerhuensis</name>
    <dbReference type="NCBI Taxonomy" id="253108"/>
    <lineage>
        <taxon>Archaea</taxon>
        <taxon>Methanobacteriati</taxon>
        <taxon>Methanobacteriota</taxon>
        <taxon>Stenosarchaea group</taxon>
        <taxon>Halobacteria</taxon>
        <taxon>Halobacteriales</taxon>
        <taxon>Natrialbaceae</taxon>
        <taxon>Natronolimnobius</taxon>
    </lineage>
</organism>
<dbReference type="Proteomes" id="UP000196084">
    <property type="component" value="Unassembled WGS sequence"/>
</dbReference>
<evidence type="ECO:0000256" key="1">
    <source>
        <dbReference type="SAM" id="MobiDB-lite"/>
    </source>
</evidence>
<gene>
    <name evidence="2" type="ORF">B2G88_12880</name>
</gene>
<evidence type="ECO:0000313" key="3">
    <source>
        <dbReference type="Proteomes" id="UP000196084"/>
    </source>
</evidence>
<dbReference type="EMBL" id="MWPH01000003">
    <property type="protein sequence ID" value="OVE83354.1"/>
    <property type="molecule type" value="Genomic_DNA"/>
</dbReference>